<organism evidence="1 2">
    <name type="scientific">[Clostridium] fimetarium</name>
    <dbReference type="NCBI Taxonomy" id="99656"/>
    <lineage>
        <taxon>Bacteria</taxon>
        <taxon>Bacillati</taxon>
        <taxon>Bacillota</taxon>
        <taxon>Clostridia</taxon>
        <taxon>Lachnospirales</taxon>
        <taxon>Lachnospiraceae</taxon>
    </lineage>
</organism>
<protein>
    <submittedName>
        <fullName evidence="1">Uncharacterized protein</fullName>
    </submittedName>
</protein>
<dbReference type="AlphaFoldDB" id="A0A1I0MHA9"/>
<dbReference type="Proteomes" id="UP000199701">
    <property type="component" value="Unassembled WGS sequence"/>
</dbReference>
<evidence type="ECO:0000313" key="2">
    <source>
        <dbReference type="Proteomes" id="UP000199701"/>
    </source>
</evidence>
<dbReference type="OrthoDB" id="1494389at2"/>
<name>A0A1I0MHA9_9FIRM</name>
<dbReference type="STRING" id="99656.SAMN05421659_101466"/>
<proteinExistence type="predicted"/>
<dbReference type="RefSeq" id="WP_092450131.1">
    <property type="nucleotide sequence ID" value="NZ_FOJI01000001.1"/>
</dbReference>
<dbReference type="EMBL" id="FOJI01000001">
    <property type="protein sequence ID" value="SEV86901.1"/>
    <property type="molecule type" value="Genomic_DNA"/>
</dbReference>
<reference evidence="1 2" key="1">
    <citation type="submission" date="2016-10" db="EMBL/GenBank/DDBJ databases">
        <authorList>
            <person name="de Groot N.N."/>
        </authorList>
    </citation>
    <scope>NUCLEOTIDE SEQUENCE [LARGE SCALE GENOMIC DNA]</scope>
    <source>
        <strain evidence="1 2">DSM 9179</strain>
    </source>
</reference>
<evidence type="ECO:0000313" key="1">
    <source>
        <dbReference type="EMBL" id="SEV86901.1"/>
    </source>
</evidence>
<accession>A0A1I0MHA9</accession>
<gene>
    <name evidence="1" type="ORF">SAMN05421659_101466</name>
</gene>
<keyword evidence="2" id="KW-1185">Reference proteome</keyword>
<sequence length="64" mass="7606">MNFKELYLSGEIEFEEIHRYTSQWSRSDDTQSLAKFLGLNEIEEAVWIDESDEALEDMLFEQAK</sequence>